<reference evidence="4" key="1">
    <citation type="submission" date="2013-10" db="EMBL/GenBank/DDBJ databases">
        <title>Genome sequencing of Onchocerca volvulus.</title>
        <authorList>
            <person name="Cotton J."/>
            <person name="Tsai J."/>
            <person name="Stanley E."/>
            <person name="Tracey A."/>
            <person name="Holroyd N."/>
            <person name="Lustigman S."/>
            <person name="Berriman M."/>
        </authorList>
    </citation>
    <scope>NUCLEOTIDE SEQUENCE</scope>
</reference>
<dbReference type="OMA" id="CPETQCY"/>
<dbReference type="CDD" id="cd02440">
    <property type="entry name" value="AdoMet_MTases"/>
    <property type="match status" value="1"/>
</dbReference>
<organism evidence="3 4">
    <name type="scientific">Onchocerca volvulus</name>
    <dbReference type="NCBI Taxonomy" id="6282"/>
    <lineage>
        <taxon>Eukaryota</taxon>
        <taxon>Metazoa</taxon>
        <taxon>Ecdysozoa</taxon>
        <taxon>Nematoda</taxon>
        <taxon>Chromadorea</taxon>
        <taxon>Rhabditida</taxon>
        <taxon>Spirurina</taxon>
        <taxon>Spiruromorpha</taxon>
        <taxon>Filarioidea</taxon>
        <taxon>Onchocercidae</taxon>
        <taxon>Onchocerca</taxon>
    </lineage>
</organism>
<feature type="compositionally biased region" description="Polar residues" evidence="2">
    <location>
        <begin position="507"/>
        <end position="516"/>
    </location>
</feature>
<dbReference type="InterPro" id="IPR029063">
    <property type="entry name" value="SAM-dependent_MTases_sf"/>
</dbReference>
<dbReference type="Pfam" id="PF01135">
    <property type="entry name" value="PCMT"/>
    <property type="match status" value="1"/>
</dbReference>
<feature type="region of interest" description="Disordered" evidence="2">
    <location>
        <begin position="430"/>
        <end position="531"/>
    </location>
</feature>
<protein>
    <recommendedName>
        <fullName evidence="5">Protein-L-isoaspartate O-methyltransferase</fullName>
    </recommendedName>
</protein>
<name>A0A8R1XT81_ONCVO</name>
<dbReference type="PANTHER" id="PTHR11579">
    <property type="entry name" value="PROTEIN-L-ISOASPARTATE O-METHYLTRANSFERASE"/>
    <property type="match status" value="1"/>
</dbReference>
<dbReference type="GO" id="GO:0004719">
    <property type="term" value="F:protein-L-isoaspartate (D-aspartate) O-methyltransferase activity"/>
    <property type="evidence" value="ECO:0007669"/>
    <property type="project" value="InterPro"/>
</dbReference>
<dbReference type="PANTHER" id="PTHR11579:SF9">
    <property type="entry name" value="PROTEIN-L-ISOASPARTATE O-METHYLTRANSFERASE"/>
    <property type="match status" value="1"/>
</dbReference>
<keyword evidence="4" id="KW-1185">Reference proteome</keyword>
<dbReference type="InterPro" id="IPR000682">
    <property type="entry name" value="PCMT"/>
</dbReference>
<dbReference type="Proteomes" id="UP000024404">
    <property type="component" value="Unassembled WGS sequence"/>
</dbReference>
<evidence type="ECO:0000313" key="3">
    <source>
        <dbReference type="EnsemblMetazoa" id="OVOC152.1"/>
    </source>
</evidence>
<feature type="region of interest" description="Disordered" evidence="2">
    <location>
        <begin position="774"/>
        <end position="802"/>
    </location>
</feature>
<evidence type="ECO:0000256" key="1">
    <source>
        <dbReference type="ARBA" id="ARBA00005369"/>
    </source>
</evidence>
<reference evidence="3" key="2">
    <citation type="submission" date="2022-06" db="UniProtKB">
        <authorList>
            <consortium name="EnsemblMetazoa"/>
        </authorList>
    </citation>
    <scope>IDENTIFICATION</scope>
</reference>
<feature type="compositionally biased region" description="Polar residues" evidence="2">
    <location>
        <begin position="659"/>
        <end position="674"/>
    </location>
</feature>
<accession>A0A8R1XT81</accession>
<feature type="compositionally biased region" description="Polar residues" evidence="2">
    <location>
        <begin position="451"/>
        <end position="465"/>
    </location>
</feature>
<dbReference type="Gene3D" id="3.40.50.150">
    <property type="entry name" value="Vaccinia Virus protein VP39"/>
    <property type="match status" value="1"/>
</dbReference>
<feature type="compositionally biased region" description="Basic and acidic residues" evidence="2">
    <location>
        <begin position="517"/>
        <end position="529"/>
    </location>
</feature>
<evidence type="ECO:0000313" key="4">
    <source>
        <dbReference type="Proteomes" id="UP000024404"/>
    </source>
</evidence>
<evidence type="ECO:0000256" key="2">
    <source>
        <dbReference type="SAM" id="MobiDB-lite"/>
    </source>
</evidence>
<feature type="region of interest" description="Disordered" evidence="2">
    <location>
        <begin position="654"/>
        <end position="679"/>
    </location>
</feature>
<dbReference type="AlphaFoldDB" id="A0A8R1XT81"/>
<evidence type="ECO:0008006" key="5">
    <source>
        <dbReference type="Google" id="ProtNLM"/>
    </source>
</evidence>
<dbReference type="GO" id="GO:0005737">
    <property type="term" value="C:cytoplasm"/>
    <property type="evidence" value="ECO:0007669"/>
    <property type="project" value="TreeGrafter"/>
</dbReference>
<feature type="compositionally biased region" description="Polar residues" evidence="2">
    <location>
        <begin position="430"/>
        <end position="444"/>
    </location>
</feature>
<dbReference type="EnsemblMetazoa" id="OVOC152.1">
    <property type="protein sequence ID" value="OVOC152.1"/>
    <property type="gene ID" value="WBGene00236961"/>
</dbReference>
<feature type="compositionally biased region" description="Basic and acidic residues" evidence="2">
    <location>
        <begin position="793"/>
        <end position="802"/>
    </location>
</feature>
<proteinExistence type="inferred from homology"/>
<comment type="similarity">
    <text evidence="1">Belongs to the methyltransferase superfamily. L-isoaspartyl/D-aspartyl protein methyltransferase family.</text>
</comment>
<sequence>MRGYTYVEKYVRTYRVHHICMNIHGIGDLIVMGLAASSGHDNDDLIDKLIDASIVVTHRVETALRLVDRRRFFPVEGRYIAYKDLAWKSDVGSPGRIHISAPCIYGNVLECLNLQEGNSFLNVGSGTGYLSTVAGYLLGSSGMNHGIEIHSNIVEYARSLVAETLHCPETQCYDWAVPEFTCGNGLHLSPSHYSKYDRVYCGAAVPASHRRILWELLKIDGILVMPYDDQLLQVRRQTTNVFEVKIITSVSFSDFILPTEEETSKELYSFAPPFRSIPTLQFLCALSIRKIIRSAVAVNHKIHIRNFVSQQPQRTQENRVVVEFRDGEQPLAQQAHFENQQQPFREILAIVGAEFVAEDENEDNNEVEDEPERRYMNHERFRMMWFRRHLRAHVAERVLRRRHALEMEAQERRNAGAENAQNSDVEIINGNENSEYSGSVSTNSDHADTSLDATESNSDGISVTGRSKKRSLVEHESESSLSAKRRNDDDDDDDGDRTDKGTMETDLVTNCKTQSIPKHDSANKNRSDSESSIAAIAQEKLMKLEESANYKNEKNMANHTEETQSASNLKFVERAVEKKESVNRRTEEIVEQLRDLRRKEAKNSEDTIMESISRHKEENVRSSLLNQSKDSYHDFTKVQNGITLGSSCFDSNHREGYGQESSKSTNYSTQVQSSKIHHEANNKKWINSLKSSSILCRKSDEMKNISEANSEIFSSRNYRELEDGKMIWQNNRLYKNRIESTQSMSVAIGGQASNHNFRNSDESDSNGNEYQNAIQDESLSRCRPDVGDELQTEEEKKHEQERLEERRRQLNDIHIFASVFERRIMELPLNRALKEYIKCLC</sequence>
<dbReference type="EMBL" id="CMVM020000019">
    <property type="status" value="NOT_ANNOTATED_CDS"/>
    <property type="molecule type" value="Genomic_DNA"/>
</dbReference>
<dbReference type="SUPFAM" id="SSF53335">
    <property type="entry name" value="S-adenosyl-L-methionine-dependent methyltransferases"/>
    <property type="match status" value="1"/>
</dbReference>